<feature type="compositionally biased region" description="Polar residues" evidence="2">
    <location>
        <begin position="18"/>
        <end position="28"/>
    </location>
</feature>
<protein>
    <submittedName>
        <fullName evidence="4">Alpha/Beta hydrolase protein</fullName>
    </submittedName>
</protein>
<organism evidence="4 5">
    <name type="scientific">Massariosphaeria phaeospora</name>
    <dbReference type="NCBI Taxonomy" id="100035"/>
    <lineage>
        <taxon>Eukaryota</taxon>
        <taxon>Fungi</taxon>
        <taxon>Dikarya</taxon>
        <taxon>Ascomycota</taxon>
        <taxon>Pezizomycotina</taxon>
        <taxon>Dothideomycetes</taxon>
        <taxon>Pleosporomycetidae</taxon>
        <taxon>Pleosporales</taxon>
        <taxon>Pleosporales incertae sedis</taxon>
        <taxon>Massariosphaeria</taxon>
    </lineage>
</organism>
<reference evidence="4 5" key="1">
    <citation type="submission" date="2020-01" db="EMBL/GenBank/DDBJ databases">
        <authorList>
            <consortium name="DOE Joint Genome Institute"/>
            <person name="Haridas S."/>
            <person name="Albert R."/>
            <person name="Binder M."/>
            <person name="Bloem J."/>
            <person name="Labutti K."/>
            <person name="Salamov A."/>
            <person name="Andreopoulos B."/>
            <person name="Baker S.E."/>
            <person name="Barry K."/>
            <person name="Bills G."/>
            <person name="Bluhm B.H."/>
            <person name="Cannon C."/>
            <person name="Castanera R."/>
            <person name="Culley D.E."/>
            <person name="Daum C."/>
            <person name="Ezra D."/>
            <person name="Gonzalez J.B."/>
            <person name="Henrissat B."/>
            <person name="Kuo A."/>
            <person name="Liang C."/>
            <person name="Lipzen A."/>
            <person name="Lutzoni F."/>
            <person name="Magnuson J."/>
            <person name="Mondo S."/>
            <person name="Nolan M."/>
            <person name="Ohm R."/>
            <person name="Pangilinan J."/>
            <person name="Park H.-J.H."/>
            <person name="Ramirez L."/>
            <person name="Alfaro M."/>
            <person name="Sun H."/>
            <person name="Tritt A."/>
            <person name="Yoshinaga Y."/>
            <person name="Zwiers L.-H.L."/>
            <person name="Turgeon B.G."/>
            <person name="Goodwin S.B."/>
            <person name="Spatafora J.W."/>
            <person name="Crous P.W."/>
            <person name="Grigoriev I.V."/>
        </authorList>
    </citation>
    <scope>NUCLEOTIDE SEQUENCE [LARGE SCALE GENOMIC DNA]</scope>
    <source>
        <strain evidence="4 5">CBS 611.86</strain>
    </source>
</reference>
<dbReference type="InterPro" id="IPR029058">
    <property type="entry name" value="AB_hydrolase_fold"/>
</dbReference>
<dbReference type="InterPro" id="IPR050300">
    <property type="entry name" value="GDXG_lipolytic_enzyme"/>
</dbReference>
<keyword evidence="1 4" id="KW-0378">Hydrolase</keyword>
<comment type="caution">
    <text evidence="4">The sequence shown here is derived from an EMBL/GenBank/DDBJ whole genome shotgun (WGS) entry which is preliminary data.</text>
</comment>
<dbReference type="AlphaFoldDB" id="A0A7C8M8N2"/>
<proteinExistence type="predicted"/>
<dbReference type="InterPro" id="IPR049492">
    <property type="entry name" value="BD-FAE-like_dom"/>
</dbReference>
<evidence type="ECO:0000256" key="2">
    <source>
        <dbReference type="SAM" id="MobiDB-lite"/>
    </source>
</evidence>
<dbReference type="OrthoDB" id="420264at2759"/>
<gene>
    <name evidence="4" type="ORF">BDV95DRAFT_622676</name>
</gene>
<evidence type="ECO:0000256" key="1">
    <source>
        <dbReference type="ARBA" id="ARBA00022801"/>
    </source>
</evidence>
<keyword evidence="5" id="KW-1185">Reference proteome</keyword>
<name>A0A7C8M8N2_9PLEO</name>
<accession>A0A7C8M8N2</accession>
<dbReference type="GO" id="GO:0016787">
    <property type="term" value="F:hydrolase activity"/>
    <property type="evidence" value="ECO:0007669"/>
    <property type="project" value="UniProtKB-KW"/>
</dbReference>
<feature type="domain" description="BD-FAE-like" evidence="3">
    <location>
        <begin position="58"/>
        <end position="246"/>
    </location>
</feature>
<dbReference type="EMBL" id="JAADJZ010000026">
    <property type="protein sequence ID" value="KAF2866662.1"/>
    <property type="molecule type" value="Genomic_DNA"/>
</dbReference>
<evidence type="ECO:0000313" key="4">
    <source>
        <dbReference type="EMBL" id="KAF2866662.1"/>
    </source>
</evidence>
<dbReference type="Gene3D" id="3.40.50.1820">
    <property type="entry name" value="alpha/beta hydrolase"/>
    <property type="match status" value="1"/>
</dbReference>
<dbReference type="PANTHER" id="PTHR48081">
    <property type="entry name" value="AB HYDROLASE SUPERFAMILY PROTEIN C4A8.06C"/>
    <property type="match status" value="1"/>
</dbReference>
<dbReference type="Proteomes" id="UP000481861">
    <property type="component" value="Unassembled WGS sequence"/>
</dbReference>
<evidence type="ECO:0000313" key="5">
    <source>
        <dbReference type="Proteomes" id="UP000481861"/>
    </source>
</evidence>
<sequence>MPPRPSSPPNTNTNTVSQYPTFTPSIPYTTPPHPLQTLSLWLPRPLPASTSPDPSLAPDPRPFLIYLHGGAWRDPHQTRSTIAPTLSHLASHPTLPSRLAAVASLDYRLSPHPAYPSNNAGEDDAVRHPAHLNDVRAALQFLRDEYGMREWVGVGHSAGATLLMQCVAGIASPLTTPSPSSPPTTAPETSTTTTLLTLILLSGIYNLPQLLASHSHPTSPHTSTYASIISSAFGPEKTLWRAASPALVAKGTYSDEAMAQRAPGLRRVVLGWSAGDEVVQVCDLTGSHDEVWQDGGQIVALIGEVLGRLGA</sequence>
<evidence type="ECO:0000259" key="3">
    <source>
        <dbReference type="Pfam" id="PF20434"/>
    </source>
</evidence>
<feature type="region of interest" description="Disordered" evidence="2">
    <location>
        <begin position="1"/>
        <end position="29"/>
    </location>
</feature>
<dbReference type="PANTHER" id="PTHR48081:SF33">
    <property type="entry name" value="KYNURENINE FORMAMIDASE"/>
    <property type="match status" value="1"/>
</dbReference>
<dbReference type="Pfam" id="PF20434">
    <property type="entry name" value="BD-FAE"/>
    <property type="match status" value="1"/>
</dbReference>
<dbReference type="SUPFAM" id="SSF53474">
    <property type="entry name" value="alpha/beta-Hydrolases"/>
    <property type="match status" value="1"/>
</dbReference>